<accession>A0A382LUV8</accession>
<evidence type="ECO:0000256" key="1">
    <source>
        <dbReference type="ARBA" id="ARBA00004418"/>
    </source>
</evidence>
<dbReference type="GO" id="GO:0042597">
    <property type="term" value="C:periplasmic space"/>
    <property type="evidence" value="ECO:0007669"/>
    <property type="project" value="UniProtKB-SubCell"/>
</dbReference>
<dbReference type="AlphaFoldDB" id="A0A382LUV8"/>
<evidence type="ECO:0000259" key="4">
    <source>
        <dbReference type="Pfam" id="PF09084"/>
    </source>
</evidence>
<proteinExistence type="inferred from homology"/>
<keyword evidence="3" id="KW-0732">Signal</keyword>
<dbReference type="PANTHER" id="PTHR30024">
    <property type="entry name" value="ALIPHATIC SULFONATES-BINDING PROTEIN-RELATED"/>
    <property type="match status" value="1"/>
</dbReference>
<evidence type="ECO:0000256" key="3">
    <source>
        <dbReference type="ARBA" id="ARBA00022729"/>
    </source>
</evidence>
<reference evidence="5" key="1">
    <citation type="submission" date="2018-05" db="EMBL/GenBank/DDBJ databases">
        <authorList>
            <person name="Lanie J.A."/>
            <person name="Ng W.-L."/>
            <person name="Kazmierczak K.M."/>
            <person name="Andrzejewski T.M."/>
            <person name="Davidsen T.M."/>
            <person name="Wayne K.J."/>
            <person name="Tettelin H."/>
            <person name="Glass J.I."/>
            <person name="Rusch D."/>
            <person name="Podicherti R."/>
            <person name="Tsui H.-C.T."/>
            <person name="Winkler M.E."/>
        </authorList>
    </citation>
    <scope>NUCLEOTIDE SEQUENCE</scope>
</reference>
<organism evidence="5">
    <name type="scientific">marine metagenome</name>
    <dbReference type="NCBI Taxonomy" id="408172"/>
    <lineage>
        <taxon>unclassified sequences</taxon>
        <taxon>metagenomes</taxon>
        <taxon>ecological metagenomes</taxon>
    </lineage>
</organism>
<dbReference type="EMBL" id="UINC01088463">
    <property type="protein sequence ID" value="SVC38701.1"/>
    <property type="molecule type" value="Genomic_DNA"/>
</dbReference>
<evidence type="ECO:0000256" key="2">
    <source>
        <dbReference type="ARBA" id="ARBA00010742"/>
    </source>
</evidence>
<comment type="subcellular location">
    <subcellularLocation>
        <location evidence="1">Periplasm</location>
    </subcellularLocation>
</comment>
<evidence type="ECO:0000313" key="5">
    <source>
        <dbReference type="EMBL" id="SVC38701.1"/>
    </source>
</evidence>
<comment type="similarity">
    <text evidence="2">Belongs to the bacterial solute-binding protein SsuA/TauA family.</text>
</comment>
<sequence length="329" mass="36550">MKKSLLIMACLGILVAVFGSTPVMAQGLKKHKIVIPRNSVFVLNYFGARDAGIYRKHGIDLEIDARPFKGFAASLPAKATMATTYPGTAAIARINKGMDMVVIGGGLTVMQEVFVLKNSPFKTISDLRGKKFASWSTGAGAFKATRAAIIDGYGINVLKDTNFVQAAAPALFKLLGKGDVDSMFNISSLTIAAASEPDKYRSIFAPNDYWKKKTGNPIVWSAPIVAWRSWVEEDRARAKSFVAATHESFEWLRKSENLDAAVKKYGKLAAVKNKAQAETYKKWLKERKVYLARWDRETRRKQWDFLKMAQKHGVLGKLPDMEKHGLILE</sequence>
<feature type="domain" description="SsuA/THI5-like" evidence="4">
    <location>
        <begin position="45"/>
        <end position="253"/>
    </location>
</feature>
<dbReference type="SUPFAM" id="SSF53850">
    <property type="entry name" value="Periplasmic binding protein-like II"/>
    <property type="match status" value="1"/>
</dbReference>
<name>A0A382LUV8_9ZZZZ</name>
<gene>
    <name evidence="5" type="ORF">METZ01_LOCUS291555</name>
</gene>
<dbReference type="Pfam" id="PF09084">
    <property type="entry name" value="NMT1"/>
    <property type="match status" value="1"/>
</dbReference>
<dbReference type="InterPro" id="IPR015168">
    <property type="entry name" value="SsuA/THI5"/>
</dbReference>
<dbReference type="Gene3D" id="3.40.190.10">
    <property type="entry name" value="Periplasmic binding protein-like II"/>
    <property type="match status" value="2"/>
</dbReference>
<dbReference type="PANTHER" id="PTHR30024:SF47">
    <property type="entry name" value="TAURINE-BINDING PERIPLASMIC PROTEIN"/>
    <property type="match status" value="1"/>
</dbReference>
<protein>
    <recommendedName>
        <fullName evidence="4">SsuA/THI5-like domain-containing protein</fullName>
    </recommendedName>
</protein>